<keyword evidence="1" id="KW-1133">Transmembrane helix</keyword>
<gene>
    <name evidence="2" type="ORF">ACFQ2F_03415</name>
</gene>
<feature type="transmembrane region" description="Helical" evidence="1">
    <location>
        <begin position="80"/>
        <end position="96"/>
    </location>
</feature>
<sequence>MDAPIPAFELDNREIAILLWVGGFLLWSLRSRDTREAALGLVRGFFPIIILMLLATAYTAVCVWLLYAIGVWSISNLKTTILWGVTFILLAMMEVVQSEKGEKAIQTLAKDALSGAAIVIFIGEFYVLPLLLELLLVPLIFVSSMLLAMAEYRKEYASLIAPLSTLVALFGLLFIAYSGYRIFADPSAFFTLETAREFALPIILSLMFLPFLYGLLVYTTYENASQRLDNAVPDEKLRRYAFWRGLFGFRLNLDFLKRYVRNLQLTPVNDRATIRRIIDDLRTLKRREANPPKVEWSEGWSPYKAREFLIDAALVPDDYHQSFDIWRAEAFRREPESGKRVGHFRYTIRGTEYAATLLELQFTMDLVDGEQPDTHAFWETARLLARRAIGDEAKSILQQIVNAEGRAEVNGVTISFSHEVWGKPPLQGGDLRISLRHCAHVEEPL</sequence>
<evidence type="ECO:0000313" key="2">
    <source>
        <dbReference type="EMBL" id="MFD0986145.1"/>
    </source>
</evidence>
<proteinExistence type="predicted"/>
<feature type="transmembrane region" description="Helical" evidence="1">
    <location>
        <begin position="198"/>
        <end position="218"/>
    </location>
</feature>
<dbReference type="RefSeq" id="WP_379085717.1">
    <property type="nucleotide sequence ID" value="NZ_JBHTJO010000001.1"/>
</dbReference>
<accession>A0ABW3J6T1</accession>
<feature type="transmembrane region" description="Helical" evidence="1">
    <location>
        <begin position="159"/>
        <end position="178"/>
    </location>
</feature>
<dbReference type="EMBL" id="JBHTJO010000001">
    <property type="protein sequence ID" value="MFD0986145.1"/>
    <property type="molecule type" value="Genomic_DNA"/>
</dbReference>
<protein>
    <submittedName>
        <fullName evidence="2">Uncharacterized protein</fullName>
    </submittedName>
</protein>
<feature type="transmembrane region" description="Helical" evidence="1">
    <location>
        <begin position="12"/>
        <end position="29"/>
    </location>
</feature>
<evidence type="ECO:0000313" key="3">
    <source>
        <dbReference type="Proteomes" id="UP001597102"/>
    </source>
</evidence>
<keyword evidence="1" id="KW-0472">Membrane</keyword>
<keyword evidence="3" id="KW-1185">Reference proteome</keyword>
<organism evidence="2 3">
    <name type="scientific">Methyloligella solikamskensis</name>
    <dbReference type="NCBI Taxonomy" id="1177756"/>
    <lineage>
        <taxon>Bacteria</taxon>
        <taxon>Pseudomonadati</taxon>
        <taxon>Pseudomonadota</taxon>
        <taxon>Alphaproteobacteria</taxon>
        <taxon>Hyphomicrobiales</taxon>
        <taxon>Hyphomicrobiaceae</taxon>
        <taxon>Methyloligella</taxon>
    </lineage>
</organism>
<keyword evidence="1" id="KW-0812">Transmembrane</keyword>
<dbReference type="Proteomes" id="UP001597102">
    <property type="component" value="Unassembled WGS sequence"/>
</dbReference>
<feature type="transmembrane region" description="Helical" evidence="1">
    <location>
        <begin position="41"/>
        <end position="74"/>
    </location>
</feature>
<comment type="caution">
    <text evidence="2">The sequence shown here is derived from an EMBL/GenBank/DDBJ whole genome shotgun (WGS) entry which is preliminary data.</text>
</comment>
<reference evidence="3" key="1">
    <citation type="journal article" date="2019" name="Int. J. Syst. Evol. Microbiol.">
        <title>The Global Catalogue of Microorganisms (GCM) 10K type strain sequencing project: providing services to taxonomists for standard genome sequencing and annotation.</title>
        <authorList>
            <consortium name="The Broad Institute Genomics Platform"/>
            <consortium name="The Broad Institute Genome Sequencing Center for Infectious Disease"/>
            <person name="Wu L."/>
            <person name="Ma J."/>
        </authorList>
    </citation>
    <scope>NUCLEOTIDE SEQUENCE [LARGE SCALE GENOMIC DNA]</scope>
    <source>
        <strain evidence="3">CCUG 61697</strain>
    </source>
</reference>
<name>A0ABW3J6T1_9HYPH</name>
<evidence type="ECO:0000256" key="1">
    <source>
        <dbReference type="SAM" id="Phobius"/>
    </source>
</evidence>